<feature type="compositionally biased region" description="Polar residues" evidence="2">
    <location>
        <begin position="159"/>
        <end position="169"/>
    </location>
</feature>
<feature type="compositionally biased region" description="Low complexity" evidence="2">
    <location>
        <begin position="66"/>
        <end position="80"/>
    </location>
</feature>
<accession>A0A409WIP3</accession>
<feature type="compositionally biased region" description="Polar residues" evidence="2">
    <location>
        <begin position="22"/>
        <end position="31"/>
    </location>
</feature>
<evidence type="ECO:0000259" key="3">
    <source>
        <dbReference type="PROSITE" id="PS50157"/>
    </source>
</evidence>
<protein>
    <recommendedName>
        <fullName evidence="3">C2H2-type domain-containing protein</fullName>
    </recommendedName>
</protein>
<dbReference type="PROSITE" id="PS00028">
    <property type="entry name" value="ZINC_FINGER_C2H2_1"/>
    <property type="match status" value="1"/>
</dbReference>
<dbReference type="PANTHER" id="PTHR36167:SF3">
    <property type="entry name" value="C2H2 FINGER DOMAIN TRANSCRIPTION FACTOR (EUROFUNG)-RELATED"/>
    <property type="match status" value="1"/>
</dbReference>
<dbReference type="STRING" id="93625.A0A409WIP3"/>
<feature type="compositionally biased region" description="Polar residues" evidence="2">
    <location>
        <begin position="280"/>
        <end position="297"/>
    </location>
</feature>
<name>A0A409WIP3_PSICY</name>
<feature type="region of interest" description="Disordered" evidence="2">
    <location>
        <begin position="621"/>
        <end position="649"/>
    </location>
</feature>
<dbReference type="EMBL" id="NHYD01003420">
    <property type="protein sequence ID" value="PPQ78398.1"/>
    <property type="molecule type" value="Genomic_DNA"/>
</dbReference>
<reference evidence="4 5" key="1">
    <citation type="journal article" date="2018" name="Evol. Lett.">
        <title>Horizontal gene cluster transfer increased hallucinogenic mushroom diversity.</title>
        <authorList>
            <person name="Reynolds H.T."/>
            <person name="Vijayakumar V."/>
            <person name="Gluck-Thaler E."/>
            <person name="Korotkin H.B."/>
            <person name="Matheny P.B."/>
            <person name="Slot J.C."/>
        </authorList>
    </citation>
    <scope>NUCLEOTIDE SEQUENCE [LARGE SCALE GENOMIC DNA]</scope>
    <source>
        <strain evidence="4 5">2631</strain>
    </source>
</reference>
<proteinExistence type="predicted"/>
<sequence length="649" mass="71920">MLSQSPPQITIPENYLIPQKVSDSFYSTSPRDSPGASDEDQVPLSYAPRNSTASFDSSVSPVEVYHNQQSQSNHHFSSASDAPEQQSYDINSTVTMDSTGPMNSYHLSESPSPVDPQSSVSHPINLSQSQESFLHSEVNPYPTEDRSIDSGPAHKQLDKYSNPNPQTSLLDQRRMSEPAALGAPPLYSNAANDSSPSRYQHFGFTYTPPSLHASRSSTSVYVSPLHRGASTGSLRDLRHHHFEYPPQQPEWKHDDARHREHQQNDYFAHRSDLLDEPVSPLQSTFSHNMAGSPTSGMPYSPISDNPYGPSPPGTGTSTSSSVAPLSAGIPCSPSRSISQHLQRSLSASQLSGDSIDRKTYSFVALPGNAVKKRPRRRYDEIERLYLCSWPDCNKSYGTLNHLNAHVTMQKHGQKRSPNEFKELRKQWRKAKKEQEAAAVSMHRESYSDSYDDHSYNHRYLSSHAMHHRPHSSHHNVLGLASSVTIGTTERYSAMGMDDMRFSALDRDEDALSAYGHLAARQRYTNVQPASWHGGSTLPPRSNLQGFNPGQHPHHSHLPQLAITPRLSQQTQETDHLNAQHNRLPHNSTLLTPIYPPSSMIPPLQNGNGSMAYTAEGFEIYDDDNGRPGTGHASIASMGHASGDDFDHSQ</sequence>
<dbReference type="PROSITE" id="PS50157">
    <property type="entry name" value="ZINC_FINGER_C2H2_2"/>
    <property type="match status" value="1"/>
</dbReference>
<evidence type="ECO:0000256" key="1">
    <source>
        <dbReference type="PROSITE-ProRule" id="PRU00042"/>
    </source>
</evidence>
<dbReference type="AlphaFoldDB" id="A0A409WIP3"/>
<keyword evidence="1" id="KW-0863">Zinc-finger</keyword>
<dbReference type="Proteomes" id="UP000283269">
    <property type="component" value="Unassembled WGS sequence"/>
</dbReference>
<dbReference type="InterPro" id="IPR013087">
    <property type="entry name" value="Znf_C2H2_type"/>
</dbReference>
<feature type="compositionally biased region" description="Low complexity" evidence="2">
    <location>
        <begin position="108"/>
        <end position="123"/>
    </location>
</feature>
<dbReference type="InParanoid" id="A0A409WIP3"/>
<feature type="compositionally biased region" description="Polar residues" evidence="2">
    <location>
        <begin position="48"/>
        <end position="60"/>
    </location>
</feature>
<feature type="compositionally biased region" description="Polar residues" evidence="2">
    <location>
        <begin position="83"/>
        <end position="107"/>
    </location>
</feature>
<feature type="domain" description="C2H2-type" evidence="3">
    <location>
        <begin position="385"/>
        <end position="416"/>
    </location>
</feature>
<keyword evidence="1" id="KW-0479">Metal-binding</keyword>
<gene>
    <name evidence="4" type="ORF">CVT25_011621</name>
</gene>
<dbReference type="GO" id="GO:0006355">
    <property type="term" value="P:regulation of DNA-templated transcription"/>
    <property type="evidence" value="ECO:0007669"/>
    <property type="project" value="InterPro"/>
</dbReference>
<feature type="compositionally biased region" description="Polar residues" evidence="2">
    <location>
        <begin position="124"/>
        <end position="133"/>
    </location>
</feature>
<organism evidence="4 5">
    <name type="scientific">Psilocybe cyanescens</name>
    <dbReference type="NCBI Taxonomy" id="93625"/>
    <lineage>
        <taxon>Eukaryota</taxon>
        <taxon>Fungi</taxon>
        <taxon>Dikarya</taxon>
        <taxon>Basidiomycota</taxon>
        <taxon>Agaricomycotina</taxon>
        <taxon>Agaricomycetes</taxon>
        <taxon>Agaricomycetidae</taxon>
        <taxon>Agaricales</taxon>
        <taxon>Agaricineae</taxon>
        <taxon>Strophariaceae</taxon>
        <taxon>Psilocybe</taxon>
    </lineage>
</organism>
<dbReference type="OrthoDB" id="1939603at2759"/>
<dbReference type="InterPro" id="IPR039327">
    <property type="entry name" value="CON7-like"/>
</dbReference>
<feature type="region of interest" description="Disordered" evidence="2">
    <location>
        <begin position="278"/>
        <end position="337"/>
    </location>
</feature>
<evidence type="ECO:0000256" key="2">
    <source>
        <dbReference type="SAM" id="MobiDB-lite"/>
    </source>
</evidence>
<feature type="region of interest" description="Disordered" evidence="2">
    <location>
        <begin position="22"/>
        <end position="169"/>
    </location>
</feature>
<evidence type="ECO:0000313" key="4">
    <source>
        <dbReference type="EMBL" id="PPQ78398.1"/>
    </source>
</evidence>
<dbReference type="PANTHER" id="PTHR36167">
    <property type="entry name" value="C2H2 FINGER DOMAIN TRANSCRIPTION FACTOR (EUROFUNG)-RELATED"/>
    <property type="match status" value="1"/>
</dbReference>
<comment type="caution">
    <text evidence="4">The sequence shown here is derived from an EMBL/GenBank/DDBJ whole genome shotgun (WGS) entry which is preliminary data.</text>
</comment>
<evidence type="ECO:0000313" key="5">
    <source>
        <dbReference type="Proteomes" id="UP000283269"/>
    </source>
</evidence>
<dbReference type="Gene3D" id="3.30.160.60">
    <property type="entry name" value="Classic Zinc Finger"/>
    <property type="match status" value="1"/>
</dbReference>
<dbReference type="GO" id="GO:0008270">
    <property type="term" value="F:zinc ion binding"/>
    <property type="evidence" value="ECO:0007669"/>
    <property type="project" value="UniProtKB-KW"/>
</dbReference>
<keyword evidence="5" id="KW-1185">Reference proteome</keyword>
<keyword evidence="1" id="KW-0862">Zinc</keyword>